<evidence type="ECO:0000259" key="3">
    <source>
        <dbReference type="Pfam" id="PF10145"/>
    </source>
</evidence>
<evidence type="ECO:0000256" key="1">
    <source>
        <dbReference type="ARBA" id="ARBA00022612"/>
    </source>
</evidence>
<feature type="domain" description="Phage tail tape measure protein" evidence="3">
    <location>
        <begin position="67"/>
        <end position="269"/>
    </location>
</feature>
<reference evidence="4" key="1">
    <citation type="journal article" date="2015" name="Nature">
        <title>Complex archaea that bridge the gap between prokaryotes and eukaryotes.</title>
        <authorList>
            <person name="Spang A."/>
            <person name="Saw J.H."/>
            <person name="Jorgensen S.L."/>
            <person name="Zaremba-Niedzwiedzka K."/>
            <person name="Martijn J."/>
            <person name="Lind A.E."/>
            <person name="van Eijk R."/>
            <person name="Schleper C."/>
            <person name="Guy L."/>
            <person name="Ettema T.J."/>
        </authorList>
    </citation>
    <scope>NUCLEOTIDE SEQUENCE</scope>
</reference>
<name>A0A0F9M353_9ZZZZ</name>
<dbReference type="EMBL" id="LAZR01011053">
    <property type="protein sequence ID" value="KKM63697.1"/>
    <property type="molecule type" value="Genomic_DNA"/>
</dbReference>
<gene>
    <name evidence="4" type="ORF">LCGC14_1508900</name>
</gene>
<protein>
    <recommendedName>
        <fullName evidence="3">Phage tail tape measure protein domain-containing protein</fullName>
    </recommendedName>
</protein>
<feature type="non-terminal residue" evidence="4">
    <location>
        <position position="439"/>
    </location>
</feature>
<dbReference type="InterPro" id="IPR010090">
    <property type="entry name" value="Phage_tape_meas"/>
</dbReference>
<proteinExistence type="predicted"/>
<dbReference type="PANTHER" id="PTHR37813">
    <property type="entry name" value="FELS-2 PROPHAGE PROTEIN"/>
    <property type="match status" value="1"/>
</dbReference>
<feature type="transmembrane region" description="Helical" evidence="2">
    <location>
        <begin position="403"/>
        <end position="426"/>
    </location>
</feature>
<feature type="transmembrane region" description="Helical" evidence="2">
    <location>
        <begin position="20"/>
        <end position="41"/>
    </location>
</feature>
<dbReference type="PANTHER" id="PTHR37813:SF1">
    <property type="entry name" value="FELS-2 PROPHAGE PROTEIN"/>
    <property type="match status" value="1"/>
</dbReference>
<accession>A0A0F9M353</accession>
<feature type="transmembrane region" description="Helical" evidence="2">
    <location>
        <begin position="369"/>
        <end position="391"/>
    </location>
</feature>
<sequence>MKGLGGLVQKNSAQFKKMGRQMTIIGGVIVGTIAMMVKAYASFDEAMTRSLAIMGNVSSAMREKMAATAKQLSTETTFAAKELAEAYFFLASAGMSAEASISALGPVSKFAQAGTFDLALATDLLTDAQTALGLSSKNVAENEENLIRVSDVLVGANTLANASVLQFSEALTNKAAAALVNVNKEVEEGVAVLAAYADKGVKGRLAGQRLTMMLNGLFAATRENKKAWDEAGISLFNADESMRSIADIIGDLEGRLGSMTVKQREAELAMLGFNIKTKDSILTLMGSSEKIRGWTEDLKKMGGITEEVASKQMEAFNAQLKTLKNTVIGAAISIGQTLAPMLEKLIEQVKKVAARVTAWIKEHPKLTEWIVKLAAAIGTLMVILGPLVMMLPGLVTGFVLLKAAVISLAGPVGIAVAALVGIALAIKDIIKTHMEAIKA</sequence>
<evidence type="ECO:0000313" key="4">
    <source>
        <dbReference type="EMBL" id="KKM63697.1"/>
    </source>
</evidence>
<dbReference type="AlphaFoldDB" id="A0A0F9M353"/>
<evidence type="ECO:0000256" key="2">
    <source>
        <dbReference type="SAM" id="Phobius"/>
    </source>
</evidence>
<keyword evidence="2" id="KW-0472">Membrane</keyword>
<keyword evidence="1" id="KW-1188">Viral release from host cell</keyword>
<keyword evidence="2" id="KW-1133">Transmembrane helix</keyword>
<dbReference type="NCBIfam" id="TIGR01760">
    <property type="entry name" value="tape_meas_TP901"/>
    <property type="match status" value="1"/>
</dbReference>
<dbReference type="Pfam" id="PF10145">
    <property type="entry name" value="PhageMin_Tail"/>
    <property type="match status" value="1"/>
</dbReference>
<organism evidence="4">
    <name type="scientific">marine sediment metagenome</name>
    <dbReference type="NCBI Taxonomy" id="412755"/>
    <lineage>
        <taxon>unclassified sequences</taxon>
        <taxon>metagenomes</taxon>
        <taxon>ecological metagenomes</taxon>
    </lineage>
</organism>
<keyword evidence="2" id="KW-0812">Transmembrane</keyword>
<comment type="caution">
    <text evidence="4">The sequence shown here is derived from an EMBL/GenBank/DDBJ whole genome shotgun (WGS) entry which is preliminary data.</text>
</comment>